<name>A0A7C2P1K2_UNCW3</name>
<dbReference type="AlphaFoldDB" id="A0A7C2P1K2"/>
<sequence length="93" mass="10507">MKKVKIQIFSSGSPYCSSCVEILNLAEEIEKKYRNQVELVRLVGDEVMSKLEEYGFTCVPAMRVGERIKFEGLCPSLSTVEEAIKEELDGNKD</sequence>
<proteinExistence type="predicted"/>
<dbReference type="Gene3D" id="3.40.30.10">
    <property type="entry name" value="Glutaredoxin"/>
    <property type="match status" value="1"/>
</dbReference>
<dbReference type="EMBL" id="DSOL01000137">
    <property type="protein sequence ID" value="HEN27951.1"/>
    <property type="molecule type" value="Genomic_DNA"/>
</dbReference>
<feature type="domain" description="Thioredoxin-like fold" evidence="1">
    <location>
        <begin position="5"/>
        <end position="84"/>
    </location>
</feature>
<dbReference type="InterPro" id="IPR012336">
    <property type="entry name" value="Thioredoxin-like_fold"/>
</dbReference>
<accession>A0A7C2P1K2</accession>
<dbReference type="SUPFAM" id="SSF52833">
    <property type="entry name" value="Thioredoxin-like"/>
    <property type="match status" value="1"/>
</dbReference>
<reference evidence="2" key="1">
    <citation type="journal article" date="2020" name="mSystems">
        <title>Genome- and Community-Level Interaction Insights into Carbon Utilization and Element Cycling Functions of Hydrothermarchaeota in Hydrothermal Sediment.</title>
        <authorList>
            <person name="Zhou Z."/>
            <person name="Liu Y."/>
            <person name="Xu W."/>
            <person name="Pan J."/>
            <person name="Luo Z.H."/>
            <person name="Li M."/>
        </authorList>
    </citation>
    <scope>NUCLEOTIDE SEQUENCE [LARGE SCALE GENOMIC DNA]</scope>
    <source>
        <strain evidence="2">SpSt-34</strain>
    </source>
</reference>
<comment type="caution">
    <text evidence="2">The sequence shown here is derived from an EMBL/GenBank/DDBJ whole genome shotgun (WGS) entry which is preliminary data.</text>
</comment>
<dbReference type="Pfam" id="PF13192">
    <property type="entry name" value="Thioredoxin_3"/>
    <property type="match status" value="1"/>
</dbReference>
<protein>
    <recommendedName>
        <fullName evidence="1">Thioredoxin-like fold domain-containing protein</fullName>
    </recommendedName>
</protein>
<gene>
    <name evidence="2" type="ORF">ENQ77_04715</name>
</gene>
<evidence type="ECO:0000313" key="2">
    <source>
        <dbReference type="EMBL" id="HEN27951.1"/>
    </source>
</evidence>
<evidence type="ECO:0000259" key="1">
    <source>
        <dbReference type="Pfam" id="PF13192"/>
    </source>
</evidence>
<organism evidence="2">
    <name type="scientific">candidate division WOR-3 bacterium</name>
    <dbReference type="NCBI Taxonomy" id="2052148"/>
    <lineage>
        <taxon>Bacteria</taxon>
        <taxon>Bacteria division WOR-3</taxon>
    </lineage>
</organism>
<dbReference type="InterPro" id="IPR036249">
    <property type="entry name" value="Thioredoxin-like_sf"/>
</dbReference>